<comment type="caution">
    <text evidence="1">The sequence shown here is derived from an EMBL/GenBank/DDBJ whole genome shotgun (WGS) entry which is preliminary data.</text>
</comment>
<organism evidence="1 2">
    <name type="scientific">Phormidesmis priestleyi Ana</name>
    <dbReference type="NCBI Taxonomy" id="1666911"/>
    <lineage>
        <taxon>Bacteria</taxon>
        <taxon>Bacillati</taxon>
        <taxon>Cyanobacteriota</taxon>
        <taxon>Cyanophyceae</taxon>
        <taxon>Leptolyngbyales</taxon>
        <taxon>Leptolyngbyaceae</taxon>
        <taxon>Phormidesmis</taxon>
    </lineage>
</organism>
<dbReference type="EMBL" id="LJZR01000001">
    <property type="protein sequence ID" value="KPQ37653.1"/>
    <property type="molecule type" value="Genomic_DNA"/>
</dbReference>
<gene>
    <name evidence="1" type="ORF">HLUCCA11_00970</name>
</gene>
<evidence type="ECO:0000313" key="1">
    <source>
        <dbReference type="EMBL" id="KPQ37653.1"/>
    </source>
</evidence>
<name>A0A0P7Z1Q3_9CYAN</name>
<sequence>MIKLLMIQLLRIKSLRASLLSALLGALISLIGLVILSPFLSREVVRVSATDRITHPPIQQIIESGESGANGEDERYRLEIMAQDGWRSPAAIGQLSKDGLLLWRQVLPHQYGPRFSLVSPNGYVVLFDEYINVASPYAIALIHPNGTTIAQYSFDDIQATLDVSRADITRQSASGWWISAPPTLSDSLNESNLVARVETGGMLLELDLTTGELTRTD</sequence>
<accession>A0A0P7Z1Q3</accession>
<protein>
    <submittedName>
        <fullName evidence="1">Tripartite tricarboxylate transporter TctA family</fullName>
    </submittedName>
</protein>
<dbReference type="STRING" id="1666911.HLUCCA11_00970"/>
<dbReference type="Proteomes" id="UP000050465">
    <property type="component" value="Unassembled WGS sequence"/>
</dbReference>
<dbReference type="AlphaFoldDB" id="A0A0P7Z1Q3"/>
<evidence type="ECO:0000313" key="2">
    <source>
        <dbReference type="Proteomes" id="UP000050465"/>
    </source>
</evidence>
<proteinExistence type="predicted"/>
<reference evidence="1 2" key="1">
    <citation type="submission" date="2015-09" db="EMBL/GenBank/DDBJ databases">
        <title>Identification and resolution of microdiversity through metagenomic sequencing of parallel consortia.</title>
        <authorList>
            <person name="Nelson W.C."/>
            <person name="Romine M.F."/>
            <person name="Lindemann S.R."/>
        </authorList>
    </citation>
    <scope>NUCLEOTIDE SEQUENCE [LARGE SCALE GENOMIC DNA]</scope>
    <source>
        <strain evidence="1">Ana</strain>
    </source>
</reference>